<dbReference type="Gene3D" id="2.60.40.10">
    <property type="entry name" value="Immunoglobulins"/>
    <property type="match status" value="2"/>
</dbReference>
<evidence type="ECO:0000256" key="8">
    <source>
        <dbReference type="ARBA" id="ARBA00023136"/>
    </source>
</evidence>
<reference evidence="16" key="1">
    <citation type="submission" date="2025-08" db="UniProtKB">
        <authorList>
            <consortium name="RefSeq"/>
        </authorList>
    </citation>
    <scope>IDENTIFICATION</scope>
    <source>
        <tissue evidence="16">Whole organism</tissue>
    </source>
</reference>
<sequence>MPGIIKRSVSRLSFVRYFHNYNRVYVAQIWLSLFEYKRSDLNPVISSTQFSRQGTADGEAVQLAVQDNSHTIYGLECGTEYIFYITAHNDIGNAGGCPISHFVVQLRDSSNHWTTVSSEVLPSRTFAVTGLSGGVDYDIQVTGHNAAGATKALYSISTPLPQTDGSLTAWGGSSGHNSVDRNSPLWRDLRILIPMALSTLALLATLVRICICVRRSKTMTKHNPADDEVADGGASKVAQDGHDSSMLREKQDLENPVKTRSHFQRFPQPLPNADHLRNDYPGESDVYHYADSTYHLGAVSPIPQAPLPRPPYEARDGAYTEDTSQRSYATLVYQIPSLTYRQAPAGEELTRETEVRFQKLNAQPITNIDHTLNRFNTIIAEADKKYVPKANRKKYNPNFTPDISRLIRTRNNLRYTPTPHSQEYHARLSEASRWPSSVLTVQAQDADTGAYGAVSYALGGEAAMMFVINDTTGEVVVARGAVLDREQQATLTLEVTATDTPGGGLTSRWAAVKVFIELTDVNDEVPVWSEEGYTAVVAENAAIGTPVTHVVAHDPDEGLNGLVRYFLPENQVPLDGQCCSLVFSGLVRAMDQGSPQQFSEVIIKLYIGDVSSNDGVPKFIHPMPNEVASVLEESEPESGFDNANNGLFVIDSQTGVISTQAPLDRERQAQYSVVVVAQDLGRPPQQTSRVLVINVTDADDNDPIFLKHDRVVELQVEEEAAPGTVVGEVAATDRDEGDNAYIDYAITYGNDEGLVSLERTDNNTARLIVRRRIDREKMSSFTLTIACGKLGSRLPSRLQYSEGDPSLLQVMILIDDLDDNKPKFDADLLQAGVRVDAPLQTQVVTVHAVDADPTSPPVRYGIHNMTFEHSSASYPLLPSGVMETSGAFLLEENTGRLLTHAPLTRYTHGTFTIIVTAVSEPQQQPVFATIKVVVVRDSDLMRFVFNTPPGEIRPKLKTLMSFSKTGSCFQLEDRNRQDTQVLMDAEGNSRLKEVFAKYGVAKVERCVARSLSRAGAADWVEVWVLLLAALIGVGAAIAACTVCCLYSRYKKKLRKQQPHFRLLDSPGPGHMGPAGPGSIIMLPPGPAVHPGPMGGGPMHHSSVPPSEAGRSYEWQERGIPIDAISFSSTAR</sequence>
<protein>
    <submittedName>
        <fullName evidence="16">Cadherin-23-like</fullName>
    </submittedName>
</protein>
<dbReference type="SUPFAM" id="SSF49313">
    <property type="entry name" value="Cadherin-like"/>
    <property type="match status" value="5"/>
</dbReference>
<evidence type="ECO:0000256" key="13">
    <source>
        <dbReference type="SAM" id="Phobius"/>
    </source>
</evidence>
<feature type="domain" description="Cadherin" evidence="14">
    <location>
        <begin position="708"/>
        <end position="824"/>
    </location>
</feature>
<dbReference type="GO" id="GO:0016342">
    <property type="term" value="C:catenin complex"/>
    <property type="evidence" value="ECO:0007669"/>
    <property type="project" value="TreeGrafter"/>
</dbReference>
<feature type="domain" description="Cadherin" evidence="14">
    <location>
        <begin position="529"/>
        <end position="705"/>
    </location>
</feature>
<keyword evidence="3" id="KW-0732">Signal</keyword>
<dbReference type="GO" id="GO:0008013">
    <property type="term" value="F:beta-catenin binding"/>
    <property type="evidence" value="ECO:0007669"/>
    <property type="project" value="TreeGrafter"/>
</dbReference>
<dbReference type="InterPro" id="IPR015919">
    <property type="entry name" value="Cadherin-like_sf"/>
</dbReference>
<keyword evidence="7 13" id="KW-1133">Transmembrane helix</keyword>
<dbReference type="SUPFAM" id="SSF49265">
    <property type="entry name" value="Fibronectin type III"/>
    <property type="match status" value="2"/>
</dbReference>
<dbReference type="PRINTS" id="PR00205">
    <property type="entry name" value="CADHERIN"/>
</dbReference>
<dbReference type="GO" id="GO:0005509">
    <property type="term" value="F:calcium ion binding"/>
    <property type="evidence" value="ECO:0007669"/>
    <property type="project" value="UniProtKB-UniRule"/>
</dbReference>
<evidence type="ECO:0000256" key="7">
    <source>
        <dbReference type="ARBA" id="ARBA00022989"/>
    </source>
</evidence>
<name>A0A979FXZ1_HYAAZ</name>
<proteinExistence type="predicted"/>
<evidence type="ECO:0000256" key="10">
    <source>
        <dbReference type="ARBA" id="ARBA00023319"/>
    </source>
</evidence>
<dbReference type="Proteomes" id="UP000694843">
    <property type="component" value="Unplaced"/>
</dbReference>
<dbReference type="InterPro" id="IPR039808">
    <property type="entry name" value="Cadherin"/>
</dbReference>
<evidence type="ECO:0000256" key="3">
    <source>
        <dbReference type="ARBA" id="ARBA00022729"/>
    </source>
</evidence>
<keyword evidence="8 13" id="KW-0472">Membrane</keyword>
<evidence type="ECO:0000259" key="14">
    <source>
        <dbReference type="PROSITE" id="PS50268"/>
    </source>
</evidence>
<dbReference type="GO" id="GO:0007156">
    <property type="term" value="P:homophilic cell adhesion via plasma membrane adhesion molecules"/>
    <property type="evidence" value="ECO:0007669"/>
    <property type="project" value="InterPro"/>
</dbReference>
<dbReference type="OrthoDB" id="6379740at2759"/>
<feature type="domain" description="Cadherin" evidence="14">
    <location>
        <begin position="420"/>
        <end position="528"/>
    </location>
</feature>
<dbReference type="Gene3D" id="2.60.40.60">
    <property type="entry name" value="Cadherins"/>
    <property type="match status" value="5"/>
</dbReference>
<dbReference type="GO" id="GO:0031175">
    <property type="term" value="P:neuron projection development"/>
    <property type="evidence" value="ECO:0007669"/>
    <property type="project" value="TreeGrafter"/>
</dbReference>
<dbReference type="InterPro" id="IPR056754">
    <property type="entry name" value="DSCAM/DSCAML_C"/>
</dbReference>
<dbReference type="RefSeq" id="XP_047741688.1">
    <property type="nucleotide sequence ID" value="XM_047885732.1"/>
</dbReference>
<dbReference type="InterPro" id="IPR013783">
    <property type="entry name" value="Ig-like_fold"/>
</dbReference>
<keyword evidence="15" id="KW-1185">Reference proteome</keyword>
<feature type="transmembrane region" description="Helical" evidence="13">
    <location>
        <begin position="1022"/>
        <end position="1046"/>
    </location>
</feature>
<dbReference type="GO" id="GO:0060429">
    <property type="term" value="P:epithelium development"/>
    <property type="evidence" value="ECO:0007669"/>
    <property type="project" value="UniProtKB-ARBA"/>
</dbReference>
<dbReference type="PROSITE" id="PS50268">
    <property type="entry name" value="CADHERIN_2"/>
    <property type="match status" value="4"/>
</dbReference>
<evidence type="ECO:0000256" key="2">
    <source>
        <dbReference type="ARBA" id="ARBA00022692"/>
    </source>
</evidence>
<evidence type="ECO:0000256" key="4">
    <source>
        <dbReference type="ARBA" id="ARBA00022737"/>
    </source>
</evidence>
<evidence type="ECO:0000256" key="6">
    <source>
        <dbReference type="ARBA" id="ARBA00022889"/>
    </source>
</evidence>
<feature type="domain" description="Cadherin" evidence="14">
    <location>
        <begin position="825"/>
        <end position="956"/>
    </location>
</feature>
<evidence type="ECO:0000256" key="9">
    <source>
        <dbReference type="ARBA" id="ARBA00023157"/>
    </source>
</evidence>
<dbReference type="CDD" id="cd00063">
    <property type="entry name" value="FN3"/>
    <property type="match status" value="1"/>
</dbReference>
<feature type="compositionally biased region" description="Basic and acidic residues" evidence="12">
    <location>
        <begin position="239"/>
        <end position="257"/>
    </location>
</feature>
<dbReference type="PANTHER" id="PTHR24027">
    <property type="entry name" value="CADHERIN-23"/>
    <property type="match status" value="1"/>
</dbReference>
<dbReference type="InterPro" id="IPR003961">
    <property type="entry name" value="FN3_dom"/>
</dbReference>
<dbReference type="GeneID" id="108677428"/>
<dbReference type="Pfam" id="PF25059">
    <property type="entry name" value="FN3_DSCAM-DSCAML_C"/>
    <property type="match status" value="1"/>
</dbReference>
<keyword evidence="4" id="KW-0677">Repeat</keyword>
<dbReference type="SMART" id="SM00112">
    <property type="entry name" value="CA"/>
    <property type="match status" value="4"/>
</dbReference>
<evidence type="ECO:0000256" key="1">
    <source>
        <dbReference type="ARBA" id="ARBA00004167"/>
    </source>
</evidence>
<keyword evidence="9" id="KW-1015">Disulfide bond</keyword>
<dbReference type="Pfam" id="PF00028">
    <property type="entry name" value="Cadherin"/>
    <property type="match status" value="3"/>
</dbReference>
<keyword evidence="5 11" id="KW-0106">Calcium</keyword>
<dbReference type="CDD" id="cd11304">
    <property type="entry name" value="Cadherin_repeat"/>
    <property type="match status" value="4"/>
</dbReference>
<evidence type="ECO:0000313" key="15">
    <source>
        <dbReference type="Proteomes" id="UP000694843"/>
    </source>
</evidence>
<gene>
    <name evidence="16" type="primary">LOC108677428</name>
</gene>
<dbReference type="GO" id="GO:0009653">
    <property type="term" value="P:anatomical structure morphogenesis"/>
    <property type="evidence" value="ECO:0007669"/>
    <property type="project" value="UniProtKB-ARBA"/>
</dbReference>
<keyword evidence="2 13" id="KW-0812">Transmembrane</keyword>
<evidence type="ECO:0000313" key="16">
    <source>
        <dbReference type="RefSeq" id="XP_047741688.1"/>
    </source>
</evidence>
<dbReference type="FunFam" id="2.60.40.60:FF:000020">
    <property type="entry name" value="Dachsous cadherin-related 1b"/>
    <property type="match status" value="1"/>
</dbReference>
<feature type="region of interest" description="Disordered" evidence="12">
    <location>
        <begin position="222"/>
        <end position="279"/>
    </location>
</feature>
<accession>A0A979FXZ1</accession>
<evidence type="ECO:0000256" key="5">
    <source>
        <dbReference type="ARBA" id="ARBA00022837"/>
    </source>
</evidence>
<dbReference type="AlphaFoldDB" id="A0A979FXZ1"/>
<organism evidence="15 16">
    <name type="scientific">Hyalella azteca</name>
    <name type="common">Amphipod</name>
    <dbReference type="NCBI Taxonomy" id="294128"/>
    <lineage>
        <taxon>Eukaryota</taxon>
        <taxon>Metazoa</taxon>
        <taxon>Ecdysozoa</taxon>
        <taxon>Arthropoda</taxon>
        <taxon>Crustacea</taxon>
        <taxon>Multicrustacea</taxon>
        <taxon>Malacostraca</taxon>
        <taxon>Eumalacostraca</taxon>
        <taxon>Peracarida</taxon>
        <taxon>Amphipoda</taxon>
        <taxon>Senticaudata</taxon>
        <taxon>Talitrida</taxon>
        <taxon>Talitroidea</taxon>
        <taxon>Hyalellidae</taxon>
        <taxon>Hyalella</taxon>
    </lineage>
</organism>
<evidence type="ECO:0000256" key="11">
    <source>
        <dbReference type="PROSITE-ProRule" id="PRU00043"/>
    </source>
</evidence>
<keyword evidence="10" id="KW-0393">Immunoglobulin domain</keyword>
<dbReference type="GO" id="GO:0016477">
    <property type="term" value="P:cell migration"/>
    <property type="evidence" value="ECO:0007669"/>
    <property type="project" value="TreeGrafter"/>
</dbReference>
<dbReference type="InterPro" id="IPR036116">
    <property type="entry name" value="FN3_sf"/>
</dbReference>
<dbReference type="KEGG" id="hazt:108677428"/>
<comment type="subcellular location">
    <subcellularLocation>
        <location evidence="1">Membrane</location>
        <topology evidence="1">Single-pass membrane protein</topology>
    </subcellularLocation>
</comment>
<evidence type="ECO:0000256" key="12">
    <source>
        <dbReference type="SAM" id="MobiDB-lite"/>
    </source>
</evidence>
<keyword evidence="6" id="KW-0130">Cell adhesion</keyword>
<dbReference type="GO" id="GO:0045296">
    <property type="term" value="F:cadherin binding"/>
    <property type="evidence" value="ECO:0007669"/>
    <property type="project" value="TreeGrafter"/>
</dbReference>
<dbReference type="InterPro" id="IPR002126">
    <property type="entry name" value="Cadherin-like_dom"/>
</dbReference>
<dbReference type="PANTHER" id="PTHR24027:SF438">
    <property type="entry name" value="CADHERIN 23"/>
    <property type="match status" value="1"/>
</dbReference>